<feature type="compositionally biased region" description="Low complexity" evidence="2">
    <location>
        <begin position="458"/>
        <end position="481"/>
    </location>
</feature>
<dbReference type="AlphaFoldDB" id="A0A2A9M727"/>
<sequence length="520" mass="54656">MAHSRRFLALFLFFSLLQLSPRLPAAPFLRWLSHLLGFRFAQSALALHLAHGGPSQHLLSSPSLPSSFPSSFSSTFASVPLAVRSVSEPTGHSEAARGRHEVAWGAARERGCVRSDGRRTPSSRRAEACGSTLTYASPESEDATLRTSRGDASETWRRRERERAKDRLHTSPNAAVGFLSAAAGPHTLQPFFLSASSSRIFSSSCLRAAHAVSAAARVAPSAAPCGTLRTLAASRVSSSFPVSSCGLSVSSRFSVLPASPAAARSPLAAAGSAAGAKSPVEPLPQSLASSASVGLNSTMVEQVLESVRPYLRSHGGDVKLVALDSENKVAHLAFKGACSGCPSSQQTLYEGLQGALREVWPDLTVEEAPVDEAWGDEAEPLTVASVEDALKGIRPAIEKLRATLEVLDVSPSGDISLRYQGPNVQTIRLGVEMELRDKLPPDLLGSIDFAAEDKPSQALTAASDKTATATAEAESAARGEQTPPPPAGAQAGEVQARPPQFEGGLTDDDEEYEGLEPEPA</sequence>
<dbReference type="GeneID" id="40312938"/>
<dbReference type="EMBL" id="NWUJ01000008">
    <property type="protein sequence ID" value="PFH33795.1"/>
    <property type="molecule type" value="Genomic_DNA"/>
</dbReference>
<dbReference type="PANTHER" id="PTHR11178">
    <property type="entry name" value="IRON-SULFUR CLUSTER SCAFFOLD PROTEIN NFU-RELATED"/>
    <property type="match status" value="1"/>
</dbReference>
<dbReference type="STRING" id="94643.A0A2A9M727"/>
<evidence type="ECO:0000256" key="2">
    <source>
        <dbReference type="SAM" id="MobiDB-lite"/>
    </source>
</evidence>
<dbReference type="RefSeq" id="XP_029217804.1">
    <property type="nucleotide sequence ID" value="XM_029366373.1"/>
</dbReference>
<dbReference type="SUPFAM" id="SSF117916">
    <property type="entry name" value="Fe-S cluster assembly (FSCA) domain-like"/>
    <property type="match status" value="1"/>
</dbReference>
<name>A0A2A9M727_BESBE</name>
<reference evidence="5 6" key="1">
    <citation type="submission" date="2017-09" db="EMBL/GenBank/DDBJ databases">
        <title>Genome sequencing of Besnoitia besnoiti strain Bb-Ger1.</title>
        <authorList>
            <person name="Schares G."/>
            <person name="Venepally P."/>
            <person name="Lorenzi H.A."/>
        </authorList>
    </citation>
    <scope>NUCLEOTIDE SEQUENCE [LARGE SCALE GENOMIC DNA]</scope>
    <source>
        <strain evidence="5 6">Bb-Ger1</strain>
    </source>
</reference>
<dbReference type="PANTHER" id="PTHR11178:SF1">
    <property type="entry name" value="NFU1 IRON-SULFUR CLUSTER SCAFFOLD HOMOLOG, MITOCHONDRIAL"/>
    <property type="match status" value="1"/>
</dbReference>
<dbReference type="OrthoDB" id="565552at2759"/>
<feature type="compositionally biased region" description="Basic and acidic residues" evidence="2">
    <location>
        <begin position="113"/>
        <end position="127"/>
    </location>
</feature>
<dbReference type="VEuPathDB" id="ToxoDB:BESB_080110"/>
<dbReference type="InterPro" id="IPR001075">
    <property type="entry name" value="NIF_FeS_clus_asmbl_NifU_C"/>
</dbReference>
<feature type="domain" description="NIF system FeS cluster assembly NifU C-terminal" evidence="4">
    <location>
        <begin position="300"/>
        <end position="363"/>
    </location>
</feature>
<organism evidence="5 6">
    <name type="scientific">Besnoitia besnoiti</name>
    <name type="common">Apicomplexan protozoan</name>
    <dbReference type="NCBI Taxonomy" id="94643"/>
    <lineage>
        <taxon>Eukaryota</taxon>
        <taxon>Sar</taxon>
        <taxon>Alveolata</taxon>
        <taxon>Apicomplexa</taxon>
        <taxon>Conoidasida</taxon>
        <taxon>Coccidia</taxon>
        <taxon>Eucoccidiorida</taxon>
        <taxon>Eimeriorina</taxon>
        <taxon>Sarcocystidae</taxon>
        <taxon>Besnoitia</taxon>
    </lineage>
</organism>
<feature type="region of interest" description="Disordered" evidence="2">
    <location>
        <begin position="113"/>
        <end position="169"/>
    </location>
</feature>
<feature type="compositionally biased region" description="Acidic residues" evidence="2">
    <location>
        <begin position="505"/>
        <end position="520"/>
    </location>
</feature>
<feature type="compositionally biased region" description="Basic and acidic residues" evidence="2">
    <location>
        <begin position="148"/>
        <end position="169"/>
    </location>
</feature>
<evidence type="ECO:0000256" key="3">
    <source>
        <dbReference type="SAM" id="SignalP"/>
    </source>
</evidence>
<accession>A0A2A9M727</accession>
<proteinExistence type="inferred from homology"/>
<dbReference type="Proteomes" id="UP000224006">
    <property type="component" value="Chromosome VII"/>
</dbReference>
<feature type="chain" id="PRO_5012970542" evidence="3">
    <location>
        <begin position="26"/>
        <end position="520"/>
    </location>
</feature>
<keyword evidence="6" id="KW-1185">Reference proteome</keyword>
<dbReference type="GO" id="GO:0016226">
    <property type="term" value="P:iron-sulfur cluster assembly"/>
    <property type="evidence" value="ECO:0007669"/>
    <property type="project" value="InterPro"/>
</dbReference>
<evidence type="ECO:0000313" key="6">
    <source>
        <dbReference type="Proteomes" id="UP000224006"/>
    </source>
</evidence>
<dbReference type="GO" id="GO:0051536">
    <property type="term" value="F:iron-sulfur cluster binding"/>
    <property type="evidence" value="ECO:0007669"/>
    <property type="project" value="InterPro"/>
</dbReference>
<gene>
    <name evidence="5" type="ORF">BESB_080110</name>
</gene>
<evidence type="ECO:0000313" key="5">
    <source>
        <dbReference type="EMBL" id="PFH33795.1"/>
    </source>
</evidence>
<comment type="similarity">
    <text evidence="1">Belongs to the NifU family.</text>
</comment>
<comment type="caution">
    <text evidence="5">The sequence shown here is derived from an EMBL/GenBank/DDBJ whole genome shotgun (WGS) entry which is preliminary data.</text>
</comment>
<evidence type="ECO:0000259" key="4">
    <source>
        <dbReference type="Pfam" id="PF01106"/>
    </source>
</evidence>
<protein>
    <submittedName>
        <fullName evidence="5">NifU family domain-containing protein</fullName>
    </submittedName>
</protein>
<dbReference type="InterPro" id="IPR034904">
    <property type="entry name" value="FSCA_dom_sf"/>
</dbReference>
<evidence type="ECO:0000256" key="1">
    <source>
        <dbReference type="ARBA" id="ARBA00006420"/>
    </source>
</evidence>
<dbReference type="Pfam" id="PF01106">
    <property type="entry name" value="NifU"/>
    <property type="match status" value="1"/>
</dbReference>
<keyword evidence="3" id="KW-0732">Signal</keyword>
<dbReference type="KEGG" id="bbes:BESB_080110"/>
<dbReference type="Gene3D" id="3.30.300.130">
    <property type="entry name" value="Fe-S cluster assembly (FSCA)"/>
    <property type="match status" value="1"/>
</dbReference>
<dbReference type="GO" id="GO:0005506">
    <property type="term" value="F:iron ion binding"/>
    <property type="evidence" value="ECO:0007669"/>
    <property type="project" value="InterPro"/>
</dbReference>
<feature type="signal peptide" evidence="3">
    <location>
        <begin position="1"/>
        <end position="25"/>
    </location>
</feature>
<feature type="region of interest" description="Disordered" evidence="2">
    <location>
        <begin position="457"/>
        <end position="520"/>
    </location>
</feature>